<comment type="caution">
    <text evidence="6">The sequence shown here is derived from an EMBL/GenBank/DDBJ whole genome shotgun (WGS) entry which is preliminary data.</text>
</comment>
<dbReference type="Pfam" id="PF00561">
    <property type="entry name" value="Abhydrolase_1"/>
    <property type="match status" value="1"/>
</dbReference>
<dbReference type="InterPro" id="IPR000073">
    <property type="entry name" value="AB_hydrolase_1"/>
</dbReference>
<accession>A0AAV5A0K2</accession>
<keyword evidence="3" id="KW-0732">Signal</keyword>
<dbReference type="PANTHER" id="PTHR43248:SF25">
    <property type="entry name" value="AB HYDROLASE-1 DOMAIN-CONTAINING PROTEIN-RELATED"/>
    <property type="match status" value="1"/>
</dbReference>
<reference evidence="6" key="1">
    <citation type="submission" date="2021-10" db="EMBL/GenBank/DDBJ databases">
        <title>De novo Genome Assembly of Clathrus columnatus (Basidiomycota, Fungi) Using Illumina and Nanopore Sequence Data.</title>
        <authorList>
            <person name="Ogiso-Tanaka E."/>
            <person name="Itagaki H."/>
            <person name="Hosoya T."/>
            <person name="Hosaka K."/>
        </authorList>
    </citation>
    <scope>NUCLEOTIDE SEQUENCE</scope>
    <source>
        <strain evidence="6">MO-923</strain>
    </source>
</reference>
<evidence type="ECO:0000256" key="2">
    <source>
        <dbReference type="ARBA" id="ARBA00022801"/>
    </source>
</evidence>
<evidence type="ECO:0000313" key="7">
    <source>
        <dbReference type="Proteomes" id="UP001050691"/>
    </source>
</evidence>
<dbReference type="InterPro" id="IPR013595">
    <property type="entry name" value="Pept_S33_TAP-like_C"/>
</dbReference>
<feature type="chain" id="PRO_5043708340" evidence="3">
    <location>
        <begin position="27"/>
        <end position="561"/>
    </location>
</feature>
<comment type="similarity">
    <text evidence="1">Belongs to the peptidase S33 family.</text>
</comment>
<keyword evidence="2" id="KW-0378">Hydrolase</keyword>
<dbReference type="AlphaFoldDB" id="A0AAV5A0K2"/>
<dbReference type="SUPFAM" id="SSF53474">
    <property type="entry name" value="alpha/beta-Hydrolases"/>
    <property type="match status" value="1"/>
</dbReference>
<gene>
    <name evidence="6" type="ORF">Clacol_000300</name>
</gene>
<feature type="domain" description="Peptidase S33 tripeptidyl aminopeptidase-like C-terminal" evidence="5">
    <location>
        <begin position="418"/>
        <end position="512"/>
    </location>
</feature>
<keyword evidence="7" id="KW-1185">Reference proteome</keyword>
<evidence type="ECO:0000256" key="1">
    <source>
        <dbReference type="ARBA" id="ARBA00010088"/>
    </source>
</evidence>
<dbReference type="InterPro" id="IPR051601">
    <property type="entry name" value="Serine_prot/Carboxylest_S33"/>
</dbReference>
<organism evidence="6 7">
    <name type="scientific">Clathrus columnatus</name>
    <dbReference type="NCBI Taxonomy" id="1419009"/>
    <lineage>
        <taxon>Eukaryota</taxon>
        <taxon>Fungi</taxon>
        <taxon>Dikarya</taxon>
        <taxon>Basidiomycota</taxon>
        <taxon>Agaricomycotina</taxon>
        <taxon>Agaricomycetes</taxon>
        <taxon>Phallomycetidae</taxon>
        <taxon>Phallales</taxon>
        <taxon>Clathraceae</taxon>
        <taxon>Clathrus</taxon>
    </lineage>
</organism>
<feature type="signal peptide" evidence="3">
    <location>
        <begin position="1"/>
        <end position="26"/>
    </location>
</feature>
<name>A0AAV5A0K2_9AGAM</name>
<evidence type="ECO:0000313" key="6">
    <source>
        <dbReference type="EMBL" id="GJJ06111.1"/>
    </source>
</evidence>
<dbReference type="Proteomes" id="UP001050691">
    <property type="component" value="Unassembled WGS sequence"/>
</dbReference>
<protein>
    <submittedName>
        <fullName evidence="6">Uncharacterized protein</fullName>
    </submittedName>
</protein>
<dbReference type="Gene3D" id="3.40.50.1820">
    <property type="entry name" value="alpha/beta hydrolase"/>
    <property type="match status" value="1"/>
</dbReference>
<evidence type="ECO:0000259" key="4">
    <source>
        <dbReference type="Pfam" id="PF00561"/>
    </source>
</evidence>
<feature type="domain" description="AB hydrolase-1" evidence="4">
    <location>
        <begin position="81"/>
        <end position="233"/>
    </location>
</feature>
<dbReference type="GO" id="GO:0016787">
    <property type="term" value="F:hydrolase activity"/>
    <property type="evidence" value="ECO:0007669"/>
    <property type="project" value="UniProtKB-KW"/>
</dbReference>
<dbReference type="EMBL" id="BPWL01000001">
    <property type="protein sequence ID" value="GJJ06111.1"/>
    <property type="molecule type" value="Genomic_DNA"/>
</dbReference>
<sequence length="561" mass="61573">MTTFGQIHSKTKSLLCILLLFPLALLSIWPKNKFSQVDNFDRDKSFDWDKVPLDYAEPGGFKAAIALLRIPAKNKKNYRGPILFNPGGPGGSGVELINSRGKDFQQLIGDEFDIVGFDPRGVSATTPAVSAFSDNIERAYWTAGTPSVSNSTPETFELAFARNKIQSELIMSQMGNVLEHIGTAAVARDMLAITEAFGQEKLNYWGFSYGSILGSTFSFMFPDKVGRVVIDGVVEYTAYYSGTSGEALSDTDKILTYIYNECVTAGEDCPLYAETPSKVEERLHTILQSLKSKPMAVFDGTNYGIIDYGVTKRAFFQGLHSPFASVGPIFKAFAALEEGNATLMMQMVNHHRFFEPATCTSEPTVAPKEVAEGRQAIKCGDNYCDGDGNCRNTTIESLKNDLEEMSRLSIFADVFLDLTSMTCVGWTVPTREKYGGQFNTTTSFPLLIIGNTYDPVTPLYGARAAAKAFSNSVLMVVDTPGHCSTAGTSPSAMKYIRDYFREGKLPPKGTICPITNKLFGKEGMDLTLKNRNGEDEGWLELVNKFASGAQEYQAANMYQAH</sequence>
<evidence type="ECO:0000259" key="5">
    <source>
        <dbReference type="Pfam" id="PF08386"/>
    </source>
</evidence>
<evidence type="ECO:0000256" key="3">
    <source>
        <dbReference type="SAM" id="SignalP"/>
    </source>
</evidence>
<dbReference type="InterPro" id="IPR029058">
    <property type="entry name" value="AB_hydrolase_fold"/>
</dbReference>
<dbReference type="PANTHER" id="PTHR43248">
    <property type="entry name" value="2-SUCCINYL-6-HYDROXY-2,4-CYCLOHEXADIENE-1-CARBOXYLATE SYNTHASE"/>
    <property type="match status" value="1"/>
</dbReference>
<dbReference type="Pfam" id="PF08386">
    <property type="entry name" value="Abhydrolase_4"/>
    <property type="match status" value="1"/>
</dbReference>
<proteinExistence type="inferred from homology"/>